<organism evidence="1 2">
    <name type="scientific">Candidatus Roizmanbacteria bacterium CG_4_9_14_0_2_um_filter_39_13</name>
    <dbReference type="NCBI Taxonomy" id="1974839"/>
    <lineage>
        <taxon>Bacteria</taxon>
        <taxon>Candidatus Roizmaniibacteriota</taxon>
    </lineage>
</organism>
<accession>A0A2M8EZ51</accession>
<proteinExistence type="predicted"/>
<dbReference type="Proteomes" id="UP000231383">
    <property type="component" value="Unassembled WGS sequence"/>
</dbReference>
<evidence type="ECO:0000313" key="2">
    <source>
        <dbReference type="Proteomes" id="UP000231383"/>
    </source>
</evidence>
<gene>
    <name evidence="1" type="ORF">CO051_03505</name>
</gene>
<reference evidence="2" key="1">
    <citation type="submission" date="2017-09" db="EMBL/GenBank/DDBJ databases">
        <title>Depth-based differentiation of microbial function through sediment-hosted aquifers and enrichment of novel symbionts in the deep terrestrial subsurface.</title>
        <authorList>
            <person name="Probst A.J."/>
            <person name="Ladd B."/>
            <person name="Jarett J.K."/>
            <person name="Geller-Mcgrath D.E."/>
            <person name="Sieber C.M.K."/>
            <person name="Emerson J.B."/>
            <person name="Anantharaman K."/>
            <person name="Thomas B.C."/>
            <person name="Malmstrom R."/>
            <person name="Stieglmeier M."/>
            <person name="Klingl A."/>
            <person name="Woyke T."/>
            <person name="Ryan C.M."/>
            <person name="Banfield J.F."/>
        </authorList>
    </citation>
    <scope>NUCLEOTIDE SEQUENCE [LARGE SCALE GENOMIC DNA]</scope>
</reference>
<dbReference type="EMBL" id="PFSC01000097">
    <property type="protein sequence ID" value="PJC32171.1"/>
    <property type="molecule type" value="Genomic_DNA"/>
</dbReference>
<dbReference type="AlphaFoldDB" id="A0A2M8EZ51"/>
<name>A0A2M8EZ51_9BACT</name>
<comment type="caution">
    <text evidence="1">The sequence shown here is derived from an EMBL/GenBank/DDBJ whole genome shotgun (WGS) entry which is preliminary data.</text>
</comment>
<protein>
    <submittedName>
        <fullName evidence="1">Uncharacterized protein</fullName>
    </submittedName>
</protein>
<sequence length="288" mass="33525">MKINNLLLPHPVLGRGDDVMGNFKVNVDGFTVQQNIQKTKLSIDLFLENKTLEQLISKEEALFNVEIECPATFYRTSFISIKPRFEIEIDKNYLRERVNVAFYITSNKKLEYKNEGANSDYENSSFEVNEGDVLGSAGSTSFNASILWEDLRRIFNIIKIEKDQERDEGSAIFKLNNDIIYISLSKKDYISYENYRNESDNFTWIYHASLVFPALIYALNEMMSEERADDYKQYKWFIVLDSRRANEAEVRNIWNPENIPEIAQIMIGRPLARMLSSIEQLSTKQGED</sequence>
<evidence type="ECO:0000313" key="1">
    <source>
        <dbReference type="EMBL" id="PJC32171.1"/>
    </source>
</evidence>